<protein>
    <submittedName>
        <fullName evidence="4">Uncharacterized protein</fullName>
    </submittedName>
</protein>
<dbReference type="Proteomes" id="UP000030758">
    <property type="component" value="Unassembled WGS sequence"/>
</dbReference>
<evidence type="ECO:0000256" key="3">
    <source>
        <dbReference type="SAM" id="SignalP"/>
    </source>
</evidence>
<proteinExistence type="predicted"/>
<gene>
    <name evidence="4" type="ORF">M514_11843</name>
</gene>
<sequence>MKINPHCILPLLFVLLAASKREKTQANIFQDSSSDERSSSNERDALLQDLGTNLEELFPPPPRMACENQSTKWSKEEKEEAAKNVFDSLLIGLPSPSEFTFGNVIVGDKCGTSDQSETILHMKVSRTVTRKCPLAHTLLSPFCKSNERRNIYCLWIGNMKNRVAPKKTLGAACYQAKTMSEEEEKKLEATNICGEWKYGYTNFHRLAIPDQVSSWNKELLLYYPPIADPLGHQALADLGGKVGKKFLNPDGRKGIAGQGILKKLGENKLDIPIILRCVFRSFIHRIMFLARARTDTNSVKINTKKVGQYLSRKYLNAKCCRYRNGTTQILISAKRDNGEIEGPLPMFYRKPKKTKELLEWRESSAGEYFYSLLDPQNTTRCSMEALTKIFTPGSKIFKGRLAHPYETDNAWVSVVIYMIKVTKESCLNDLNLNGPKNYFGYQWKTFDNSTLQTVQDVVNTFSNKRQSKRITAASYRTFRNYLFFFVAATAVACAAFSAAGATVPFLILPVVIIGLAGVFLEIYLRRWLFVLTEMEINAYCILPLLFVLLAASKREKTQANIFQDSSSDKRSSSNERDALLQGLETGLGEVLPPPPSMACENQATKWSKEEKEETAKNVFEKLLIALLKPSEFTFKNLVVGAKCGTSERQETILLMKVKRTNKKVEKLLSGFSKSNERRNVYCSWIGILEGEFPEKTLDAACYETEAISEEDENLLAGMDICDEWNYPNTPLYRLPIPEQVSSWKKEMLFYYPPTANLPGSQTVAGTGKKASKKFLNPGGRKGLAGQGIFKKLGENKMDIPVILRFHNGTRQVLIATNSGNRVLEGPLPMFYRKPKNSTELHEWKEPSAYEYFYSLLDTHNETRCSKEKLLKTIKRGRKVYKGYLSYPYETDNAWVSAAIYLVKVSNESCFNHLNLNATENYFGYQWKTYDNSTLRTVQDVVSTFFNEKDSKKITAGSYRNLGKYLFFFMTATAIACVAFGAAGAAATIPLLILPTVIAILAAVFLEIYVRRRVFVRFFFRRRELKQKRDGLMDDLASKLDDLFPAPPSMACVNLSMEWSQEKKEKAAKDVFEKLLAGAQCETSDRQETILHMKVERTVTRSCALSIVPCDIQFRFLVDGMETTSKTEMKINAYWILPLLFVLLAARKDSSADDRSSSEEKDDLMEDLARNFEDIIPSRPRPACEKQSTEWNQEKKEKAARNVFNTLLLALEHSSEFTFKNLIAGAKCGTPERPQAILHMKVKRTVTVNCGLSSFSPFCKSNEQRNVYCTWIGILKNEVHEKTLGAVCYQSRTISAKVRKQAFFPHFWTLKQDGSIIQAESLQYAPFHETSKSIHRCRTLSLPSNARLHQVNNKKQQYSSSFSRTCGSLTEIILLSQEEKKLEATNICGEWKYAYTNVSSSLWWMQSPIDYFSVQLHRLPIPDQVSSWNADLLLYYPPTADLPGHQALAELGEKVPKKFLNPDGRKGIVGQGLLKQWGQNKMEIPIILRFVFCSFMHCMTNKNRSSHNLCFTQCSAFKILATVDLVPEYGALQHSQAYKKLLFWKEFSPFVEGVSGGAGHLSCKYLNAKRCRYHKGMRQVLVAVHRDKGELEGPLPMVSKHCEPSLITHFYRKPRKGKLLREWNEPSADEYFYSLLDPRNKTRCSKEDFLKIMKPKSKIYEGDLPHPYETDNAWFNVVIYTVNASEESCLHYLNPRVKENHLHFQWKTYNDSTLQSVRNIVNTFFNKKESRKITAASYRTVGNYLFFFITATSVATVAMGIAASNIPLLVLSTAIPILAEEDGSRVINPCWILPLLFVLLAAGKDSSSDDSSSSEEKDDLVGDLESNFEDIFPSRPSTACDKQSTKWSQEKKEKAAKNVFNSLLVALEHPSEFTFKKLVVGANCETSGRQETILLMKVKRTVTTSCALVGAVTLLNKSFLNPFCKSSEKRTVYCSWIGNLKNEVHNKTLGAACYQARTISEEDEKKLEGMDICSEWKYGNTNLHRLSIPDQLSSWNTDFLLYYPPTADLPGHQTLAELGEKAAKKFSNPEGRKGLAGQGLLKKWGKNEMEIPIILRFIFYSLIRCVMFIDLSRYNIVTVRLHRYYKGSRQILIAAHGDKGEMAGPLPAFYRKPTNSSVLREWNEPSADEYFYSLVEPRNKARCSKEKFLKTMKPKSKIFKGHIPHPYETDNAWVNAAIYMVTPSLDSCFNDLNLSGKENFLHYQWKAYNDSTLRSVQNIVNTFFNKKESRKITAASYRTVGNYLFYFTTATAVICVALGVAMPHTYALIIPAAIIVLAGILVTIYERRWDFIRSKLNVC</sequence>
<reference evidence="4" key="1">
    <citation type="journal article" date="2014" name="Nat. Genet.">
        <title>Genome and transcriptome of the porcine whipworm Trichuris suis.</title>
        <authorList>
            <person name="Jex A.R."/>
            <person name="Nejsum P."/>
            <person name="Schwarz E.M."/>
            <person name="Hu L."/>
            <person name="Young N.D."/>
            <person name="Hall R.S."/>
            <person name="Korhonen P.K."/>
            <person name="Liao S."/>
            <person name="Thamsborg S."/>
            <person name="Xia J."/>
            <person name="Xu P."/>
            <person name="Wang S."/>
            <person name="Scheerlinck J.P."/>
            <person name="Hofmann A."/>
            <person name="Sternberg P.W."/>
            <person name="Wang J."/>
            <person name="Gasser R.B."/>
        </authorList>
    </citation>
    <scope>NUCLEOTIDE SEQUENCE [LARGE SCALE GENOMIC DNA]</scope>
    <source>
        <strain evidence="4">DCEP-RM93F</strain>
    </source>
</reference>
<keyword evidence="2" id="KW-0472">Membrane</keyword>
<feature type="signal peptide" evidence="3">
    <location>
        <begin position="1"/>
        <end position="26"/>
    </location>
</feature>
<feature type="region of interest" description="Disordered" evidence="1">
    <location>
        <begin position="1827"/>
        <end position="1846"/>
    </location>
</feature>
<name>A0A085MST0_9BILA</name>
<evidence type="ECO:0000313" key="4">
    <source>
        <dbReference type="EMBL" id="KFD60276.1"/>
    </source>
</evidence>
<evidence type="ECO:0000256" key="2">
    <source>
        <dbReference type="SAM" id="Phobius"/>
    </source>
</evidence>
<keyword evidence="2" id="KW-1133">Transmembrane helix</keyword>
<accession>A0A085MST0</accession>
<feature type="transmembrane region" description="Helical" evidence="2">
    <location>
        <begin position="1743"/>
        <end position="1773"/>
    </location>
</feature>
<dbReference type="Gene3D" id="3.90.79.10">
    <property type="entry name" value="Nucleoside Triphosphate Pyrophosphohydrolase"/>
    <property type="match status" value="1"/>
</dbReference>
<evidence type="ECO:0000256" key="1">
    <source>
        <dbReference type="SAM" id="MobiDB-lite"/>
    </source>
</evidence>
<feature type="transmembrane region" description="Helical" evidence="2">
    <location>
        <begin position="2265"/>
        <end position="2284"/>
    </location>
</feature>
<keyword evidence="3" id="KW-0732">Signal</keyword>
<feature type="transmembrane region" description="Helical" evidence="2">
    <location>
        <begin position="988"/>
        <end position="1009"/>
    </location>
</feature>
<feature type="compositionally biased region" description="Polar residues" evidence="1">
    <location>
        <begin position="1834"/>
        <end position="1846"/>
    </location>
</feature>
<feature type="chain" id="PRO_5001795471" evidence="3">
    <location>
        <begin position="27"/>
        <end position="2298"/>
    </location>
</feature>
<feature type="transmembrane region" description="Helical" evidence="2">
    <location>
        <begin position="2056"/>
        <end position="2075"/>
    </location>
</feature>
<feature type="transmembrane region" description="Helical" evidence="2">
    <location>
        <begin position="481"/>
        <end position="499"/>
    </location>
</feature>
<keyword evidence="2" id="KW-0812">Transmembrane</keyword>
<feature type="transmembrane region" description="Helical" evidence="2">
    <location>
        <begin position="536"/>
        <end position="552"/>
    </location>
</feature>
<dbReference type="EMBL" id="KL367679">
    <property type="protein sequence ID" value="KFD60276.1"/>
    <property type="molecule type" value="Genomic_DNA"/>
</dbReference>
<organism evidence="4">
    <name type="scientific">Trichuris suis</name>
    <name type="common">pig whipworm</name>
    <dbReference type="NCBI Taxonomy" id="68888"/>
    <lineage>
        <taxon>Eukaryota</taxon>
        <taxon>Metazoa</taxon>
        <taxon>Ecdysozoa</taxon>
        <taxon>Nematoda</taxon>
        <taxon>Enoplea</taxon>
        <taxon>Dorylaimia</taxon>
        <taxon>Trichinellida</taxon>
        <taxon>Trichuridae</taxon>
        <taxon>Trichuris</taxon>
    </lineage>
</organism>
<feature type="transmembrane region" description="Helical" evidence="2">
    <location>
        <begin position="2239"/>
        <end position="2259"/>
    </location>
</feature>
<feature type="transmembrane region" description="Helical" evidence="2">
    <location>
        <begin position="506"/>
        <end position="524"/>
    </location>
</feature>
<feature type="transmembrane region" description="Helical" evidence="2">
    <location>
        <begin position="961"/>
        <end position="982"/>
    </location>
</feature>